<proteinExistence type="predicted"/>
<feature type="transmembrane region" description="Helical" evidence="1">
    <location>
        <begin position="48"/>
        <end position="69"/>
    </location>
</feature>
<gene>
    <name evidence="2" type="ORF">ODALV1_LOCUS23037</name>
</gene>
<accession>A0ABP1RJU0</accession>
<feature type="transmembrane region" description="Helical" evidence="1">
    <location>
        <begin position="291"/>
        <end position="309"/>
    </location>
</feature>
<evidence type="ECO:0000313" key="3">
    <source>
        <dbReference type="Proteomes" id="UP001642540"/>
    </source>
</evidence>
<keyword evidence="1" id="KW-1133">Transmembrane helix</keyword>
<protein>
    <recommendedName>
        <fullName evidence="4">Odorant receptor</fullName>
    </recommendedName>
</protein>
<keyword evidence="1" id="KW-0472">Membrane</keyword>
<evidence type="ECO:0000313" key="2">
    <source>
        <dbReference type="EMBL" id="CAL8129276.1"/>
    </source>
</evidence>
<feature type="transmembrane region" description="Helical" evidence="1">
    <location>
        <begin position="131"/>
        <end position="152"/>
    </location>
</feature>
<dbReference type="Proteomes" id="UP001642540">
    <property type="component" value="Unassembled WGS sequence"/>
</dbReference>
<feature type="transmembrane region" description="Helical" evidence="1">
    <location>
        <begin position="262"/>
        <end position="285"/>
    </location>
</feature>
<sequence>MALTIGALNVQFILQKLVPPPFLINPKTLEITKNPNTQNKRLKLIKTLLISSIFYHLVFAIVRLLLINFRTVRDEDLFQNYIYFVVISMTAIALKSYTVLETSESEIRFLLKERFKLGPAKCLNHLELNTLFIYLFAMIFLAYPIMVISIPFHLEFDPLQVVIISVFSSYYAYPSFKYGTKIFASLIYATTTFYGAQLVLTVMLVATIDLEGMKYYTSKLFSNSTAIDTTYNATLSQFKICRWRFNITQILIKVANDIFSKFLFVLVTFGMGLGAGSGYAAISLYDVLPAASYYATLCILGICVTYDFLHFPLAAVPNRNGAKFVFFWKHKILGKMENLQLRACPRIAYSLGPIRRISKSTTFAIADCILNWTVDLSLINST</sequence>
<comment type="caution">
    <text evidence="2">The sequence shown here is derived from an EMBL/GenBank/DDBJ whole genome shotgun (WGS) entry which is preliminary data.</text>
</comment>
<feature type="transmembrane region" description="Helical" evidence="1">
    <location>
        <begin position="81"/>
        <end position="100"/>
    </location>
</feature>
<evidence type="ECO:0000256" key="1">
    <source>
        <dbReference type="SAM" id="Phobius"/>
    </source>
</evidence>
<feature type="transmembrane region" description="Helical" evidence="1">
    <location>
        <begin position="182"/>
        <end position="206"/>
    </location>
</feature>
<keyword evidence="1" id="KW-0812">Transmembrane</keyword>
<reference evidence="2 3" key="1">
    <citation type="submission" date="2024-08" db="EMBL/GenBank/DDBJ databases">
        <authorList>
            <person name="Cucini C."/>
            <person name="Frati F."/>
        </authorList>
    </citation>
    <scope>NUCLEOTIDE SEQUENCE [LARGE SCALE GENOMIC DNA]</scope>
</reference>
<dbReference type="EMBL" id="CAXLJM020000076">
    <property type="protein sequence ID" value="CAL8129276.1"/>
    <property type="molecule type" value="Genomic_DNA"/>
</dbReference>
<keyword evidence="3" id="KW-1185">Reference proteome</keyword>
<name>A0ABP1RJU0_9HEXA</name>
<organism evidence="2 3">
    <name type="scientific">Orchesella dallaii</name>
    <dbReference type="NCBI Taxonomy" id="48710"/>
    <lineage>
        <taxon>Eukaryota</taxon>
        <taxon>Metazoa</taxon>
        <taxon>Ecdysozoa</taxon>
        <taxon>Arthropoda</taxon>
        <taxon>Hexapoda</taxon>
        <taxon>Collembola</taxon>
        <taxon>Entomobryomorpha</taxon>
        <taxon>Entomobryoidea</taxon>
        <taxon>Orchesellidae</taxon>
        <taxon>Orchesellinae</taxon>
        <taxon>Orchesella</taxon>
    </lineage>
</organism>
<evidence type="ECO:0008006" key="4">
    <source>
        <dbReference type="Google" id="ProtNLM"/>
    </source>
</evidence>